<organism evidence="1 2">
    <name type="scientific">Madurella mycetomatis</name>
    <dbReference type="NCBI Taxonomy" id="100816"/>
    <lineage>
        <taxon>Eukaryota</taxon>
        <taxon>Fungi</taxon>
        <taxon>Dikarya</taxon>
        <taxon>Ascomycota</taxon>
        <taxon>Pezizomycotina</taxon>
        <taxon>Sordariomycetes</taxon>
        <taxon>Sordariomycetidae</taxon>
        <taxon>Sordariales</taxon>
        <taxon>Sordariales incertae sedis</taxon>
        <taxon>Madurella</taxon>
    </lineage>
</organism>
<comment type="caution">
    <text evidence="1">The sequence shown here is derived from an EMBL/GenBank/DDBJ whole genome shotgun (WGS) entry which is preliminary data.</text>
</comment>
<reference evidence="1 2" key="1">
    <citation type="journal article" date="2016" name="Genome Announc.">
        <title>Genome Sequence of Madurella mycetomatis mm55, Isolated from a Human Mycetoma Case in Sudan.</title>
        <authorList>
            <person name="Smit S."/>
            <person name="Derks M.F."/>
            <person name="Bervoets S."/>
            <person name="Fahal A."/>
            <person name="van Leeuwen W."/>
            <person name="van Belkum A."/>
            <person name="van de Sande W.W."/>
        </authorList>
    </citation>
    <scope>NUCLEOTIDE SEQUENCE [LARGE SCALE GENOMIC DNA]</scope>
    <source>
        <strain evidence="2">mm55</strain>
    </source>
</reference>
<keyword evidence="2" id="KW-1185">Reference proteome</keyword>
<protein>
    <submittedName>
        <fullName evidence="1">Uncharacterized protein</fullName>
    </submittedName>
</protein>
<evidence type="ECO:0000313" key="1">
    <source>
        <dbReference type="EMBL" id="KXX77148.1"/>
    </source>
</evidence>
<evidence type="ECO:0000313" key="2">
    <source>
        <dbReference type="Proteomes" id="UP000078237"/>
    </source>
</evidence>
<gene>
    <name evidence="1" type="ORF">MMYC01_207562</name>
</gene>
<dbReference type="VEuPathDB" id="FungiDB:MMYC01_207562"/>
<proteinExistence type="predicted"/>
<dbReference type="EMBL" id="LCTW02000175">
    <property type="protein sequence ID" value="KXX77148.1"/>
    <property type="molecule type" value="Genomic_DNA"/>
</dbReference>
<dbReference type="OrthoDB" id="5237031at2759"/>
<dbReference type="Proteomes" id="UP000078237">
    <property type="component" value="Unassembled WGS sequence"/>
</dbReference>
<name>A0A175W0C1_9PEZI</name>
<accession>A0A175W0C1</accession>
<dbReference type="AlphaFoldDB" id="A0A175W0C1"/>
<sequence>MNTTVADLLNQHPTNVVQNTGYVTQSDKSWTRNYHPIRNVLVHTLIGEDGLTYANFERAFLPWDADDSLRTTVHAVSPNHRTWRFESEADCELWFHSEISNIVLPAWNQFPVVTQTSHTKPPRVDNISEEVDAVYSVRFGGGRTVLAIGEMKRNLVDARLWQRGNIYSNAGQKKLSQELRGYADKYQCPQVFCFDGETLLVLQFRANKVEDILEENCPVDCWVLPRESSNTPLRFALYMLLAQGFRRFQGMCAVPLTVGGLTPRLRQFFNGRPVWRVNGANLVEHPGGYQRSVDPDSGAVKWTHDEDPEAVWETLALWDVDAAQ</sequence>